<protein>
    <submittedName>
        <fullName evidence="1">Uncharacterized protein</fullName>
    </submittedName>
</protein>
<dbReference type="eggNOG" id="ENOG5033FB6">
    <property type="taxonomic scope" value="Bacteria"/>
</dbReference>
<evidence type="ECO:0000313" key="1">
    <source>
        <dbReference type="EMBL" id="ADQ81009.1"/>
    </source>
</evidence>
<dbReference type="OrthoDB" id="1121857at2"/>
<sequence>MASRRKLKTTIKFVSSELITDIYFRCLMSKEIDEQKVNSLVENIMILNREFILRVNRPDGKDNPKLVKAYFKKLFADWQGAMEKTIKEIESL</sequence>
<reference key="1">
    <citation type="submission" date="2010-11" db="EMBL/GenBank/DDBJ databases">
        <title>The complete genome of Paludibacter propionicigenes DSM 17365.</title>
        <authorList>
            <consortium name="US DOE Joint Genome Institute (JGI-PGF)"/>
            <person name="Lucas S."/>
            <person name="Copeland A."/>
            <person name="Lapidus A."/>
            <person name="Bruce D."/>
            <person name="Goodwin L."/>
            <person name="Pitluck S."/>
            <person name="Kyrpides N."/>
            <person name="Mavromatis K."/>
            <person name="Ivanova N."/>
            <person name="Munk A.C."/>
            <person name="Brettin T."/>
            <person name="Detter J.C."/>
            <person name="Han C."/>
            <person name="Tapia R."/>
            <person name="Land M."/>
            <person name="Hauser L."/>
            <person name="Markowitz V."/>
            <person name="Cheng J.-F."/>
            <person name="Hugenholtz P."/>
            <person name="Woyke T."/>
            <person name="Wu D."/>
            <person name="Gronow S."/>
            <person name="Wellnitz S."/>
            <person name="Brambilla E."/>
            <person name="Klenk H.-P."/>
            <person name="Eisen J.A."/>
        </authorList>
    </citation>
    <scope>NUCLEOTIDE SEQUENCE</scope>
    <source>
        <strain>WB4</strain>
    </source>
</reference>
<dbReference type="KEGG" id="ppn:Palpr_2880"/>
<dbReference type="AlphaFoldDB" id="E4T8G5"/>
<evidence type="ECO:0000313" key="2">
    <source>
        <dbReference type="Proteomes" id="UP000008718"/>
    </source>
</evidence>
<dbReference type="STRING" id="694427.Palpr_2880"/>
<dbReference type="Proteomes" id="UP000008718">
    <property type="component" value="Chromosome"/>
</dbReference>
<dbReference type="HOGENOM" id="CLU_161352_1_0_10"/>
<dbReference type="RefSeq" id="WP_013446378.1">
    <property type="nucleotide sequence ID" value="NC_014734.1"/>
</dbReference>
<gene>
    <name evidence="1" type="ordered locus">Palpr_2880</name>
</gene>
<proteinExistence type="predicted"/>
<accession>E4T8G5</accession>
<dbReference type="EMBL" id="CP002345">
    <property type="protein sequence ID" value="ADQ81009.1"/>
    <property type="molecule type" value="Genomic_DNA"/>
</dbReference>
<keyword evidence="2" id="KW-1185">Reference proteome</keyword>
<name>E4T8G5_PALPW</name>
<organism evidence="1 2">
    <name type="scientific">Paludibacter propionicigenes (strain DSM 17365 / JCM 13257 / WB4)</name>
    <dbReference type="NCBI Taxonomy" id="694427"/>
    <lineage>
        <taxon>Bacteria</taxon>
        <taxon>Pseudomonadati</taxon>
        <taxon>Bacteroidota</taxon>
        <taxon>Bacteroidia</taxon>
        <taxon>Bacteroidales</taxon>
        <taxon>Paludibacteraceae</taxon>
        <taxon>Paludibacter</taxon>
    </lineage>
</organism>
<reference evidence="1 2" key="2">
    <citation type="journal article" date="2011" name="Stand. Genomic Sci.">
        <title>Complete genome sequence of Paludibacter propionicigenes type strain (WB4).</title>
        <authorList>
            <person name="Gronow S."/>
            <person name="Munk C."/>
            <person name="Lapidus A."/>
            <person name="Nolan M."/>
            <person name="Lucas S."/>
            <person name="Hammon N."/>
            <person name="Deshpande S."/>
            <person name="Cheng J.F."/>
            <person name="Tapia R."/>
            <person name="Han C."/>
            <person name="Goodwin L."/>
            <person name="Pitluck S."/>
            <person name="Liolios K."/>
            <person name="Ivanova N."/>
            <person name="Mavromatis K."/>
            <person name="Mikhailova N."/>
            <person name="Pati A."/>
            <person name="Chen A."/>
            <person name="Palaniappan K."/>
            <person name="Land M."/>
            <person name="Hauser L."/>
            <person name="Chang Y.J."/>
            <person name="Jeffries C.D."/>
            <person name="Brambilla E."/>
            <person name="Rohde M."/>
            <person name="Goker M."/>
            <person name="Detter J.C."/>
            <person name="Woyke T."/>
            <person name="Bristow J."/>
            <person name="Eisen J.A."/>
            <person name="Markowitz V."/>
            <person name="Hugenholtz P."/>
            <person name="Kyrpides N.C."/>
            <person name="Klenk H.P."/>
        </authorList>
    </citation>
    <scope>NUCLEOTIDE SEQUENCE [LARGE SCALE GENOMIC DNA]</scope>
    <source>
        <strain evidence="2">DSM 17365 / JCM 13257 / WB4</strain>
    </source>
</reference>